<keyword evidence="3" id="KW-1185">Reference proteome</keyword>
<organism evidence="2 3">
    <name type="scientific">Paenibacillus sediminis</name>
    <dbReference type="NCBI Taxonomy" id="664909"/>
    <lineage>
        <taxon>Bacteria</taxon>
        <taxon>Bacillati</taxon>
        <taxon>Bacillota</taxon>
        <taxon>Bacilli</taxon>
        <taxon>Bacillales</taxon>
        <taxon>Paenibacillaceae</taxon>
        <taxon>Paenibacillus</taxon>
    </lineage>
</organism>
<protein>
    <submittedName>
        <fullName evidence="2">Uncharacterized protein</fullName>
    </submittedName>
</protein>
<dbReference type="RefSeq" id="WP_209851935.1">
    <property type="nucleotide sequence ID" value="NZ_CBCRVE010000004.1"/>
</dbReference>
<reference evidence="2 3" key="1">
    <citation type="submission" date="2021-03" db="EMBL/GenBank/DDBJ databases">
        <title>Genomic Encyclopedia of Type Strains, Phase IV (KMG-IV): sequencing the most valuable type-strain genomes for metagenomic binning, comparative biology and taxonomic classification.</title>
        <authorList>
            <person name="Goeker M."/>
        </authorList>
    </citation>
    <scope>NUCLEOTIDE SEQUENCE [LARGE SCALE GENOMIC DNA]</scope>
    <source>
        <strain evidence="2 3">DSM 23491</strain>
    </source>
</reference>
<proteinExistence type="predicted"/>
<dbReference type="EMBL" id="JAGGKP010000010">
    <property type="protein sequence ID" value="MBP1938092.1"/>
    <property type="molecule type" value="Genomic_DNA"/>
</dbReference>
<feature type="chain" id="PRO_5047408344" evidence="1">
    <location>
        <begin position="30"/>
        <end position="317"/>
    </location>
</feature>
<dbReference type="Proteomes" id="UP001519273">
    <property type="component" value="Unassembled WGS sequence"/>
</dbReference>
<comment type="caution">
    <text evidence="2">The sequence shown here is derived from an EMBL/GenBank/DDBJ whole genome shotgun (WGS) entry which is preliminary data.</text>
</comment>
<evidence type="ECO:0000313" key="2">
    <source>
        <dbReference type="EMBL" id="MBP1938092.1"/>
    </source>
</evidence>
<accession>A0ABS4H779</accession>
<gene>
    <name evidence="2" type="ORF">J2Z20_003010</name>
</gene>
<name>A0ABS4H779_9BACL</name>
<feature type="signal peptide" evidence="1">
    <location>
        <begin position="1"/>
        <end position="29"/>
    </location>
</feature>
<evidence type="ECO:0000256" key="1">
    <source>
        <dbReference type="SAM" id="SignalP"/>
    </source>
</evidence>
<sequence>MKNKTTWLTSIFVVIFVMTSLINYTPAYAGAKFGDVPTDDVLSAATANYKGTGTTRNSFAAIIMAVTWPEVTGNHLNYTPSPMAIGRADVSSSNGKKLWADGVVSGAYKYVRAHWSAGVGIWQLDSVGLGADMSFHNAVLTNTSAAVVASEMARLYKSASGTAADKRKAAWKPWYACGYHQEVCEKVYQSIYYSPTDTLNITRDHTVSRGGGLVSKHCYNVSNPRVTWPCYKYNPALAQGYKGSWYYNPLNGSSTLEPVPLPFLTYWKTDSYGNKIEYRHWLKADTGYDTSKWASRLFGTNARSSVKWMSNSPLGAK</sequence>
<keyword evidence="1" id="KW-0732">Signal</keyword>
<evidence type="ECO:0000313" key="3">
    <source>
        <dbReference type="Proteomes" id="UP001519273"/>
    </source>
</evidence>